<dbReference type="RefSeq" id="WP_106601643.1">
    <property type="nucleotide sequence ID" value="NZ_PYGK01000003.1"/>
</dbReference>
<dbReference type="AlphaFoldDB" id="A0A2P8GHA4"/>
<evidence type="ECO:0000313" key="1">
    <source>
        <dbReference type="EMBL" id="PSL33325.1"/>
    </source>
</evidence>
<proteinExistence type="predicted"/>
<gene>
    <name evidence="1" type="ORF">CLV42_103308</name>
</gene>
<keyword evidence="2" id="KW-1185">Reference proteome</keyword>
<organism evidence="1 2">
    <name type="scientific">Chitinophaga ginsengisoli</name>
    <dbReference type="NCBI Taxonomy" id="363837"/>
    <lineage>
        <taxon>Bacteria</taxon>
        <taxon>Pseudomonadati</taxon>
        <taxon>Bacteroidota</taxon>
        <taxon>Chitinophagia</taxon>
        <taxon>Chitinophagales</taxon>
        <taxon>Chitinophagaceae</taxon>
        <taxon>Chitinophaga</taxon>
    </lineage>
</organism>
<sequence>MQKKAIETFYPADRSQWRQWLQEHHNTKESIWLIYYKKKADRATITWSDAVDEALCFGWIDSTARPIDDEKFMQFFTRRKANSVWSKINKGKVQRLIAEGLMTPAGDECIEVAKGNGSWSILDDVEELKIPEDLEKAFRSQRGAKAYFTGLSKSVRKGMLQWLVLARRPETRQKRIAEIAALAAQQLKPKQFR</sequence>
<name>A0A2P8GHA4_9BACT</name>
<evidence type="ECO:0000313" key="2">
    <source>
        <dbReference type="Proteomes" id="UP000240978"/>
    </source>
</evidence>
<dbReference type="EMBL" id="PYGK01000003">
    <property type="protein sequence ID" value="PSL33325.1"/>
    <property type="molecule type" value="Genomic_DNA"/>
</dbReference>
<reference evidence="1 2" key="1">
    <citation type="submission" date="2018-03" db="EMBL/GenBank/DDBJ databases">
        <title>Genomic Encyclopedia of Archaeal and Bacterial Type Strains, Phase II (KMG-II): from individual species to whole genera.</title>
        <authorList>
            <person name="Goeker M."/>
        </authorList>
    </citation>
    <scope>NUCLEOTIDE SEQUENCE [LARGE SCALE GENOMIC DNA]</scope>
    <source>
        <strain evidence="1 2">DSM 18107</strain>
    </source>
</reference>
<dbReference type="Pfam" id="PF13376">
    <property type="entry name" value="OmdA"/>
    <property type="match status" value="1"/>
</dbReference>
<comment type="caution">
    <text evidence="1">The sequence shown here is derived from an EMBL/GenBank/DDBJ whole genome shotgun (WGS) entry which is preliminary data.</text>
</comment>
<protein>
    <submittedName>
        <fullName evidence="1">Uncharacterized protein YdeI (YjbR/CyaY-like superfamily)</fullName>
    </submittedName>
</protein>
<dbReference type="OrthoDB" id="9796999at2"/>
<dbReference type="Proteomes" id="UP000240978">
    <property type="component" value="Unassembled WGS sequence"/>
</dbReference>
<accession>A0A2P8GHA4</accession>